<sequence>MVVARQAVVADAAELVRLRAVMLEALDGPVDDTVDWRARSAEMLRKDLDDPHGPVAAFVVDRPDEPGTIAACAIGVIHQFLPSPNNPAGTSGYVYSVATEDAYRRRGYSRACMLALLDWFRRREISFVDLNASEFGEPLYAALGFVRHSDPYMRLRLR</sequence>
<evidence type="ECO:0000313" key="2">
    <source>
        <dbReference type="EMBL" id="MCM6776521.1"/>
    </source>
</evidence>
<organism evidence="2 3">
    <name type="scientific">Nocardia pulmonis</name>
    <dbReference type="NCBI Taxonomy" id="2951408"/>
    <lineage>
        <taxon>Bacteria</taxon>
        <taxon>Bacillati</taxon>
        <taxon>Actinomycetota</taxon>
        <taxon>Actinomycetes</taxon>
        <taxon>Mycobacteriales</taxon>
        <taxon>Nocardiaceae</taxon>
        <taxon>Nocardia</taxon>
    </lineage>
</organism>
<dbReference type="PROSITE" id="PS51186">
    <property type="entry name" value="GNAT"/>
    <property type="match status" value="1"/>
</dbReference>
<evidence type="ECO:0000259" key="1">
    <source>
        <dbReference type="PROSITE" id="PS51186"/>
    </source>
</evidence>
<dbReference type="EMBL" id="JAMRXG010000010">
    <property type="protein sequence ID" value="MCM6776521.1"/>
    <property type="molecule type" value="Genomic_DNA"/>
</dbReference>
<dbReference type="Proteomes" id="UP001139157">
    <property type="component" value="Unassembled WGS sequence"/>
</dbReference>
<dbReference type="Gene3D" id="3.40.630.30">
    <property type="match status" value="1"/>
</dbReference>
<dbReference type="Pfam" id="PF00583">
    <property type="entry name" value="Acetyltransf_1"/>
    <property type="match status" value="1"/>
</dbReference>
<dbReference type="AlphaFoldDB" id="A0A9X2EE78"/>
<accession>A0A9X2EE78</accession>
<evidence type="ECO:0000313" key="3">
    <source>
        <dbReference type="Proteomes" id="UP001139157"/>
    </source>
</evidence>
<dbReference type="InterPro" id="IPR000182">
    <property type="entry name" value="GNAT_dom"/>
</dbReference>
<dbReference type="InterPro" id="IPR016181">
    <property type="entry name" value="Acyl_CoA_acyltransferase"/>
</dbReference>
<dbReference type="GO" id="GO:0016747">
    <property type="term" value="F:acyltransferase activity, transferring groups other than amino-acyl groups"/>
    <property type="evidence" value="ECO:0007669"/>
    <property type="project" value="InterPro"/>
</dbReference>
<reference evidence="2" key="1">
    <citation type="submission" date="2022-06" db="EMBL/GenBank/DDBJ databases">
        <title>Novel species in genus nocardia.</title>
        <authorList>
            <person name="Li F."/>
        </authorList>
    </citation>
    <scope>NUCLEOTIDE SEQUENCE</scope>
    <source>
        <strain evidence="2">CDC141</strain>
    </source>
</reference>
<comment type="caution">
    <text evidence="2">The sequence shown here is derived from an EMBL/GenBank/DDBJ whole genome shotgun (WGS) entry which is preliminary data.</text>
</comment>
<dbReference type="CDD" id="cd04301">
    <property type="entry name" value="NAT_SF"/>
    <property type="match status" value="1"/>
</dbReference>
<feature type="domain" description="N-acetyltransferase" evidence="1">
    <location>
        <begin position="16"/>
        <end position="158"/>
    </location>
</feature>
<proteinExistence type="predicted"/>
<dbReference type="SUPFAM" id="SSF55729">
    <property type="entry name" value="Acyl-CoA N-acyltransferases (Nat)"/>
    <property type="match status" value="1"/>
</dbReference>
<protein>
    <submittedName>
        <fullName evidence="2">GNAT family N-acetyltransferase</fullName>
    </submittedName>
</protein>
<name>A0A9X2EE78_9NOCA</name>
<gene>
    <name evidence="2" type="ORF">NDR86_23830</name>
</gene>
<keyword evidence="3" id="KW-1185">Reference proteome</keyword>
<dbReference type="RefSeq" id="WP_251914808.1">
    <property type="nucleotide sequence ID" value="NZ_JAMRXG010000010.1"/>
</dbReference>